<dbReference type="InterPro" id="IPR003765">
    <property type="entry name" value="NO3_reductase_chaperone_NarJ"/>
</dbReference>
<name>A0A846TLN3_9MICC</name>
<dbReference type="RefSeq" id="WP_119932653.1">
    <property type="nucleotide sequence ID" value="NZ_JAAVUN010000007.1"/>
</dbReference>
<dbReference type="GO" id="GO:0016530">
    <property type="term" value="F:metallochaperone activity"/>
    <property type="evidence" value="ECO:0007669"/>
    <property type="project" value="TreeGrafter"/>
</dbReference>
<proteinExistence type="predicted"/>
<dbReference type="PANTHER" id="PTHR43680">
    <property type="entry name" value="NITRATE REDUCTASE MOLYBDENUM COFACTOR ASSEMBLY CHAPERONE"/>
    <property type="match status" value="1"/>
</dbReference>
<dbReference type="PANTHER" id="PTHR43680:SF2">
    <property type="entry name" value="NITRATE REDUCTASE MOLYBDENUM COFACTOR ASSEMBLY CHAPERONE NARJ"/>
    <property type="match status" value="1"/>
</dbReference>
<evidence type="ECO:0000256" key="1">
    <source>
        <dbReference type="ARBA" id="ARBA00023063"/>
    </source>
</evidence>
<dbReference type="AlphaFoldDB" id="A0A846TLN3"/>
<dbReference type="InterPro" id="IPR020945">
    <property type="entry name" value="DMSO/NO3_reduct_chaperone"/>
</dbReference>
<organism evidence="2 3">
    <name type="scientific">Kocuria subflava</name>
    <dbReference type="NCBI Taxonomy" id="1736139"/>
    <lineage>
        <taxon>Bacteria</taxon>
        <taxon>Bacillati</taxon>
        <taxon>Actinomycetota</taxon>
        <taxon>Actinomycetes</taxon>
        <taxon>Micrococcales</taxon>
        <taxon>Micrococcaceae</taxon>
        <taxon>Kocuria</taxon>
    </lineage>
</organism>
<dbReference type="NCBIfam" id="TIGR00684">
    <property type="entry name" value="narJ"/>
    <property type="match status" value="1"/>
</dbReference>
<dbReference type="Gene3D" id="1.10.3480.10">
    <property type="entry name" value="TorD-like"/>
    <property type="match status" value="1"/>
</dbReference>
<protein>
    <submittedName>
        <fullName evidence="2">Nitrate reductase molybdenum cofactor assembly chaperone</fullName>
    </submittedName>
</protein>
<keyword evidence="1" id="KW-0534">Nitrate assimilation</keyword>
<dbReference type="GO" id="GO:0042128">
    <property type="term" value="P:nitrate assimilation"/>
    <property type="evidence" value="ECO:0007669"/>
    <property type="project" value="UniProtKB-KW"/>
</dbReference>
<reference evidence="2 3" key="1">
    <citation type="submission" date="2020-02" db="EMBL/GenBank/DDBJ databases">
        <authorList>
            <person name="Sun Q."/>
        </authorList>
    </citation>
    <scope>NUCLEOTIDE SEQUENCE [LARGE SCALE GENOMIC DNA]</scope>
    <source>
        <strain evidence="2 3">YIM 13062</strain>
    </source>
</reference>
<keyword evidence="3" id="KW-1185">Reference proteome</keyword>
<dbReference type="GO" id="GO:0051131">
    <property type="term" value="P:chaperone-mediated protein complex assembly"/>
    <property type="evidence" value="ECO:0007669"/>
    <property type="project" value="InterPro"/>
</dbReference>
<dbReference type="Pfam" id="PF02613">
    <property type="entry name" value="Nitrate_red_del"/>
    <property type="match status" value="1"/>
</dbReference>
<dbReference type="GO" id="GO:0051082">
    <property type="term" value="F:unfolded protein binding"/>
    <property type="evidence" value="ECO:0007669"/>
    <property type="project" value="InterPro"/>
</dbReference>
<dbReference type="SUPFAM" id="SSF89155">
    <property type="entry name" value="TorD-like"/>
    <property type="match status" value="1"/>
</dbReference>
<sequence>MSRLARLFGLAKKGTVESEPWEDRDPARSAVIRQAAAMLLGYPDRELIERLPAIREALAEVGADVAAVEPLMKWLTDRPLADVQGDYVQEFDLSRRHPLHLTYWTDGDTRRRGEALLAFKQMYRENGRELDDSELPDHLPVVLEFAALVNPEDGAQLLQRYRPSLELLRLALKDDSLPQLGALELVCSTLPGPSPEDRDAVMRMAGYGPPTETVGLQPFDPRLLPVVDGDQSAGLEAASLTSPSNLTSARGSA</sequence>
<comment type="caution">
    <text evidence="2">The sequence shown here is derived from an EMBL/GenBank/DDBJ whole genome shotgun (WGS) entry which is preliminary data.</text>
</comment>
<evidence type="ECO:0000313" key="3">
    <source>
        <dbReference type="Proteomes" id="UP000521379"/>
    </source>
</evidence>
<gene>
    <name evidence="2" type="primary">narJ</name>
    <name evidence="2" type="ORF">GTW58_05235</name>
</gene>
<evidence type="ECO:0000313" key="2">
    <source>
        <dbReference type="EMBL" id="NKE09353.1"/>
    </source>
</evidence>
<accession>A0A846TLN3</accession>
<dbReference type="EMBL" id="JAAVUN010000007">
    <property type="protein sequence ID" value="NKE09353.1"/>
    <property type="molecule type" value="Genomic_DNA"/>
</dbReference>
<dbReference type="Proteomes" id="UP000521379">
    <property type="component" value="Unassembled WGS sequence"/>
</dbReference>
<dbReference type="InterPro" id="IPR036411">
    <property type="entry name" value="TorD-like_sf"/>
</dbReference>